<evidence type="ECO:0008006" key="6">
    <source>
        <dbReference type="Google" id="ProtNLM"/>
    </source>
</evidence>
<dbReference type="PROSITE" id="PS51318">
    <property type="entry name" value="TAT"/>
    <property type="match status" value="1"/>
</dbReference>
<feature type="domain" description="DUF1214" evidence="2">
    <location>
        <begin position="352"/>
        <end position="461"/>
    </location>
</feature>
<protein>
    <recommendedName>
        <fullName evidence="6">DUF1254 domain-containing protein</fullName>
    </recommendedName>
</protein>
<dbReference type="Proteomes" id="UP000193884">
    <property type="component" value="Unassembled WGS sequence"/>
</dbReference>
<feature type="chain" id="PRO_5047387221" description="DUF1254 domain-containing protein" evidence="1">
    <location>
        <begin position="32"/>
        <end position="481"/>
    </location>
</feature>
<comment type="caution">
    <text evidence="4">The sequence shown here is derived from an EMBL/GenBank/DDBJ whole genome shotgun (WGS) entry which is preliminary data.</text>
</comment>
<dbReference type="Pfam" id="PF06863">
    <property type="entry name" value="DUF1254"/>
    <property type="match status" value="1"/>
</dbReference>
<dbReference type="InterPro" id="IPR006311">
    <property type="entry name" value="TAT_signal"/>
</dbReference>
<feature type="signal peptide" evidence="1">
    <location>
        <begin position="1"/>
        <end position="31"/>
    </location>
</feature>
<dbReference type="InterPro" id="IPR010621">
    <property type="entry name" value="DUF1214"/>
</dbReference>
<dbReference type="InterPro" id="IPR037050">
    <property type="entry name" value="DUF1254_sf"/>
</dbReference>
<evidence type="ECO:0000259" key="3">
    <source>
        <dbReference type="Pfam" id="PF06863"/>
    </source>
</evidence>
<sequence>MKSTRRSFVNGAAAASLAFTVLNGMPLPANAQAVTPEEARQIAESAYIYGYSLITTYVTQVQMSNVPKVEGLTAPTGQFINIPRYPPADYRGVSAPNADTLYSLGWLDLTEPQVFSHPEMGNRFYLFELTDLWMSDSESSPSRRTADGKAANYLFTGPGWKGEVPAGMTQFPMATRYMVILGRTYADGTEQDYKAVNELQAQYKITPLSSWGKPYTPGAPPVNPNPGFSMTDKPQPLIIAMGTEGYFDLMAKLMGGDAPPAAGDGPILASMAKIGIVPGKPFEMSRLDPAVQAALKDIPQSALKKIEDNKAALGEIMNGWVVTKGLGTYGPDSYMKRAVVAAFGWPANQQRDAVYPYTETDSTGQKLTGANKYTLTFAKDATPPVNGFWSITMYMIDQGWWFVPNPLNKFTVSLRDNPKFNADGSLTLYFQNESPGKDKETNWLPAPKGEFIPMLRMYWPKNESPSILNGSWKPPAVQKAS</sequence>
<dbReference type="InterPro" id="IPR010679">
    <property type="entry name" value="DUF1254"/>
</dbReference>
<dbReference type="PANTHER" id="PTHR36509:SF2">
    <property type="entry name" value="BLL3101 PROTEIN"/>
    <property type="match status" value="1"/>
</dbReference>
<dbReference type="Gene3D" id="2.60.120.600">
    <property type="entry name" value="Domain of unknown function DUF1214, C-terminal domain"/>
    <property type="match status" value="1"/>
</dbReference>
<dbReference type="Gene3D" id="2.60.40.1610">
    <property type="entry name" value="Domain of unknown function DUF1254"/>
    <property type="match status" value="1"/>
</dbReference>
<evidence type="ECO:0000259" key="2">
    <source>
        <dbReference type="Pfam" id="PF06742"/>
    </source>
</evidence>
<evidence type="ECO:0000256" key="1">
    <source>
        <dbReference type="SAM" id="SignalP"/>
    </source>
</evidence>
<evidence type="ECO:0000313" key="4">
    <source>
        <dbReference type="EMBL" id="OSJ33163.1"/>
    </source>
</evidence>
<keyword evidence="1" id="KW-0732">Signal</keyword>
<organism evidence="4 5">
    <name type="scientific">Bradyrhizobium canariense</name>
    <dbReference type="NCBI Taxonomy" id="255045"/>
    <lineage>
        <taxon>Bacteria</taxon>
        <taxon>Pseudomonadati</taxon>
        <taxon>Pseudomonadota</taxon>
        <taxon>Alphaproteobacteria</taxon>
        <taxon>Hyphomicrobiales</taxon>
        <taxon>Nitrobacteraceae</taxon>
        <taxon>Bradyrhizobium</taxon>
    </lineage>
</organism>
<dbReference type="Pfam" id="PF06742">
    <property type="entry name" value="DUF1214"/>
    <property type="match status" value="1"/>
</dbReference>
<keyword evidence="5" id="KW-1185">Reference proteome</keyword>
<dbReference type="InterPro" id="IPR037049">
    <property type="entry name" value="DUF1214_C_sf"/>
</dbReference>
<name>A0ABX3X8N1_9BRAD</name>
<evidence type="ECO:0000313" key="5">
    <source>
        <dbReference type="Proteomes" id="UP000193884"/>
    </source>
</evidence>
<reference evidence="4 5" key="1">
    <citation type="submission" date="2017-03" db="EMBL/GenBank/DDBJ databases">
        <title>Whole genome sequences of fourteen strains of Bradyrhizobium canariense and one strain of Bradyrhizobium japonicum isolated from Lupinus (Papilionoideae: Genisteae) species in Algeria.</title>
        <authorList>
            <person name="Crovadore J."/>
            <person name="Chekireb D."/>
            <person name="Brachmann A."/>
            <person name="Chablais R."/>
            <person name="Cochard B."/>
            <person name="Lefort F."/>
        </authorList>
    </citation>
    <scope>NUCLEOTIDE SEQUENCE [LARGE SCALE GENOMIC DNA]</scope>
    <source>
        <strain evidence="4 5">UBMAN05</strain>
    </source>
</reference>
<accession>A0ABX3X8N1</accession>
<gene>
    <name evidence="4" type="ORF">BST63_06215</name>
</gene>
<dbReference type="EMBL" id="NAFK01000137">
    <property type="protein sequence ID" value="OSJ33163.1"/>
    <property type="molecule type" value="Genomic_DNA"/>
</dbReference>
<dbReference type="PANTHER" id="PTHR36509">
    <property type="entry name" value="BLL3101 PROTEIN"/>
    <property type="match status" value="1"/>
</dbReference>
<proteinExistence type="predicted"/>
<dbReference type="SUPFAM" id="SSF160935">
    <property type="entry name" value="VPA0735-like"/>
    <property type="match status" value="1"/>
</dbReference>
<dbReference type="RefSeq" id="WP_085383709.1">
    <property type="nucleotide sequence ID" value="NZ_NAFJ01000122.1"/>
</dbReference>
<feature type="domain" description="DUF1254" evidence="3">
    <location>
        <begin position="77"/>
        <end position="207"/>
    </location>
</feature>